<evidence type="ECO:0000313" key="3">
    <source>
        <dbReference type="Proteomes" id="UP001212170"/>
    </source>
</evidence>
<evidence type="ECO:0008006" key="4">
    <source>
        <dbReference type="Google" id="ProtNLM"/>
    </source>
</evidence>
<name>A0ABT4WL55_9FLAO</name>
<dbReference type="SUPFAM" id="SSF160574">
    <property type="entry name" value="BT0923-like"/>
    <property type="match status" value="1"/>
</dbReference>
<sequence length="97" mass="10422">MKKLILSAAILLGGLSMQAGNVAVTSSMVQSVNVSQDEYKEVDAVPAAIKTALDNAYPGVKLDKAYVNEKKEYKIEITVRGEKSTVYTDASGNIIKK</sequence>
<reference evidence="2 3" key="1">
    <citation type="journal article" date="2023" name="Chemosphere">
        <title>Whole genome analysis of Flavobacterium aziz-sancarii sp. nov., isolated from Ardley Island (Antarctica), revealed a rich resistome and bioremediation potential.</title>
        <authorList>
            <person name="Otur C."/>
            <person name="Okay S."/>
            <person name="Kurt-Kizildogan A."/>
        </authorList>
    </citation>
    <scope>NUCLEOTIDE SEQUENCE [LARGE SCALE GENOMIC DNA]</scope>
    <source>
        <strain evidence="2 3">AC</strain>
    </source>
</reference>
<feature type="chain" id="PRO_5047412331" description="PepSY domain-containing protein" evidence="1">
    <location>
        <begin position="20"/>
        <end position="97"/>
    </location>
</feature>
<dbReference type="EMBL" id="JAMZNK010000074">
    <property type="protein sequence ID" value="MDA6072654.1"/>
    <property type="molecule type" value="Genomic_DNA"/>
</dbReference>
<dbReference type="Gene3D" id="3.10.450.360">
    <property type="match status" value="1"/>
</dbReference>
<feature type="signal peptide" evidence="1">
    <location>
        <begin position="1"/>
        <end position="19"/>
    </location>
</feature>
<protein>
    <recommendedName>
        <fullName evidence="4">PepSY domain-containing protein</fullName>
    </recommendedName>
</protein>
<keyword evidence="1" id="KW-0732">Signal</keyword>
<keyword evidence="3" id="KW-1185">Reference proteome</keyword>
<organism evidence="2 3">
    <name type="scientific">Flavobacterium azizsancarii</name>
    <dbReference type="NCBI Taxonomy" id="2961580"/>
    <lineage>
        <taxon>Bacteria</taxon>
        <taxon>Pseudomonadati</taxon>
        <taxon>Bacteroidota</taxon>
        <taxon>Flavobacteriia</taxon>
        <taxon>Flavobacteriales</taxon>
        <taxon>Flavobacteriaceae</taxon>
        <taxon>Flavobacterium</taxon>
    </lineage>
</organism>
<dbReference type="RefSeq" id="WP_271338612.1">
    <property type="nucleotide sequence ID" value="NZ_JAMZNK010000074.1"/>
</dbReference>
<comment type="caution">
    <text evidence="2">The sequence shown here is derived from an EMBL/GenBank/DDBJ whole genome shotgun (WGS) entry which is preliminary data.</text>
</comment>
<evidence type="ECO:0000313" key="2">
    <source>
        <dbReference type="EMBL" id="MDA6072654.1"/>
    </source>
</evidence>
<evidence type="ECO:0000256" key="1">
    <source>
        <dbReference type="SAM" id="SignalP"/>
    </source>
</evidence>
<accession>A0ABT4WL55</accession>
<gene>
    <name evidence="2" type="ORF">NJT12_23820</name>
</gene>
<proteinExistence type="predicted"/>
<dbReference type="Proteomes" id="UP001212170">
    <property type="component" value="Unassembled WGS sequence"/>
</dbReference>